<comment type="caution">
    <text evidence="2">The sequence shown here is derived from an EMBL/GenBank/DDBJ whole genome shotgun (WGS) entry which is preliminary data.</text>
</comment>
<feature type="region of interest" description="Disordered" evidence="1">
    <location>
        <begin position="187"/>
        <end position="229"/>
    </location>
</feature>
<feature type="compositionally biased region" description="Basic and acidic residues" evidence="1">
    <location>
        <begin position="187"/>
        <end position="196"/>
    </location>
</feature>
<gene>
    <name evidence="2" type="ORF">RSOL_515150</name>
</gene>
<feature type="compositionally biased region" description="Polar residues" evidence="1">
    <location>
        <begin position="670"/>
        <end position="682"/>
    </location>
</feature>
<dbReference type="Proteomes" id="UP000030108">
    <property type="component" value="Unassembled WGS sequence"/>
</dbReference>
<feature type="compositionally biased region" description="Basic residues" evidence="1">
    <location>
        <begin position="99"/>
        <end position="118"/>
    </location>
</feature>
<dbReference type="EMBL" id="JATN01000315">
    <property type="protein sequence ID" value="EUC63662.1"/>
    <property type="molecule type" value="Genomic_DNA"/>
</dbReference>
<feature type="region of interest" description="Disordered" evidence="1">
    <location>
        <begin position="610"/>
        <end position="700"/>
    </location>
</feature>
<feature type="compositionally biased region" description="Low complexity" evidence="1">
    <location>
        <begin position="158"/>
        <end position="169"/>
    </location>
</feature>
<feature type="region of interest" description="Disordered" evidence="1">
    <location>
        <begin position="1"/>
        <end position="173"/>
    </location>
</feature>
<name>X8JIT6_9AGAM</name>
<accession>X8JIT6</accession>
<sequence length="700" mass="78028">MLSSKSSPEKFTKKRKSYEPEFNTTVRTYGGGAKKSNTTVPVPVAEPPLPPKLLSRISGMDNGDTNLSSSSNSNSDDHRSSRSESDSGRSNPDSEVLNGKKKTANGEKRKYRSKSNKRKQQESSESSDNETAVDSKGKKKVKHGEKRKSKFKKRKQPESVSESSEGESVTLLTDLAPETQAAIAKLIKKDQEEQKKNRTGAGPNIKSESSNAKVKSKVKREEGRDTRMPAESEAHSMIVNYLRIVLFQLTGWENMYNIQAPLEGLDDKGKPKYWEVSDGDNKLCPRIEDSFDSNWKNWGSDFVCQWRDEELMGVNREYLSLVSDDTIMTKFKTVTWKSMKEAWKKNKNGSQARNTKNVKSAERNRIVNKVQRRSEACKGTPLETPELKFLTVREYMSPEASDAEDDTRVIVDDPSHRSDIVRDINDRLASKYKSESKRGSITRKIVYVKVDAPLPELHNSVRIQRWAIDDNYFESHKQEIEKKLAYIDMDAVHPPDLAEFQKKYGKDQREYLPSHPRPKKMRNKTPVVLSASDHAMSMEPETTTGSLDIEIDPLLPQSPHHNPITLAQNAPLTSEAAPAPAQESIGLLPYVSSKTASELAADVAIVGEDGEQPPFDFDNSAAPAPATTLKNKGRKSASAQTSKARPLTRAAQKKQVVSMDGNTEAEGAAGNNTRDASGSVANDSGRKMPIRLRVKKVRGF</sequence>
<feature type="compositionally biased region" description="Basic and acidic residues" evidence="1">
    <location>
        <begin position="219"/>
        <end position="229"/>
    </location>
</feature>
<reference evidence="3" key="1">
    <citation type="journal article" date="2014" name="Genome Announc.">
        <title>Draft genome sequence of the plant-pathogenic soil fungus Rhizoctonia solani anastomosis group 3 strain Rhs1AP.</title>
        <authorList>
            <person name="Cubeta M.A."/>
            <person name="Thomas E."/>
            <person name="Dean R.A."/>
            <person name="Jabaji S."/>
            <person name="Neate S.M."/>
            <person name="Tavantzis S."/>
            <person name="Toda T."/>
            <person name="Vilgalys R."/>
            <person name="Bharathan N."/>
            <person name="Fedorova-Abrams N."/>
            <person name="Pakala S.B."/>
            <person name="Pakala S.M."/>
            <person name="Zafar N."/>
            <person name="Joardar V."/>
            <person name="Losada L."/>
            <person name="Nierman W.C."/>
        </authorList>
    </citation>
    <scope>NUCLEOTIDE SEQUENCE [LARGE SCALE GENOMIC DNA]</scope>
    <source>
        <strain evidence="3">AG-3</strain>
    </source>
</reference>
<evidence type="ECO:0000313" key="3">
    <source>
        <dbReference type="Proteomes" id="UP000030108"/>
    </source>
</evidence>
<feature type="compositionally biased region" description="Polar residues" evidence="1">
    <location>
        <begin position="123"/>
        <end position="132"/>
    </location>
</feature>
<organism evidence="2 3">
    <name type="scientific">Rhizoctonia solani AG-3 Rhs1AP</name>
    <dbReference type="NCBI Taxonomy" id="1086054"/>
    <lineage>
        <taxon>Eukaryota</taxon>
        <taxon>Fungi</taxon>
        <taxon>Dikarya</taxon>
        <taxon>Basidiomycota</taxon>
        <taxon>Agaricomycotina</taxon>
        <taxon>Agaricomycetes</taxon>
        <taxon>Cantharellales</taxon>
        <taxon>Ceratobasidiaceae</taxon>
        <taxon>Rhizoctonia</taxon>
    </lineage>
</organism>
<evidence type="ECO:0000313" key="2">
    <source>
        <dbReference type="EMBL" id="EUC63662.1"/>
    </source>
</evidence>
<feature type="compositionally biased region" description="Basic and acidic residues" evidence="1">
    <location>
        <begin position="75"/>
        <end position="87"/>
    </location>
</feature>
<protein>
    <submittedName>
        <fullName evidence="2">Uncharacterized protein</fullName>
    </submittedName>
</protein>
<feature type="compositionally biased region" description="Basic residues" evidence="1">
    <location>
        <begin position="688"/>
        <end position="700"/>
    </location>
</feature>
<dbReference type="AlphaFoldDB" id="X8JIT6"/>
<feature type="compositionally biased region" description="Basic residues" evidence="1">
    <location>
        <begin position="137"/>
        <end position="155"/>
    </location>
</feature>
<feature type="non-terminal residue" evidence="2">
    <location>
        <position position="700"/>
    </location>
</feature>
<evidence type="ECO:0000256" key="1">
    <source>
        <dbReference type="SAM" id="MobiDB-lite"/>
    </source>
</evidence>
<proteinExistence type="predicted"/>